<keyword evidence="3" id="KW-1185">Reference proteome</keyword>
<dbReference type="EMBL" id="NNAY01000407">
    <property type="protein sequence ID" value="OXU28610.1"/>
    <property type="molecule type" value="Genomic_DNA"/>
</dbReference>
<name>A0A232FDL6_9HYME</name>
<feature type="region of interest" description="Disordered" evidence="1">
    <location>
        <begin position="28"/>
        <end position="67"/>
    </location>
</feature>
<dbReference type="Proteomes" id="UP000215335">
    <property type="component" value="Unassembled WGS sequence"/>
</dbReference>
<accession>A0A232FDL6</accession>
<gene>
    <name evidence="2" type="ORF">TSAR_005929</name>
</gene>
<evidence type="ECO:0000256" key="1">
    <source>
        <dbReference type="SAM" id="MobiDB-lite"/>
    </source>
</evidence>
<protein>
    <submittedName>
        <fullName evidence="2">Uncharacterized protein</fullName>
    </submittedName>
</protein>
<reference evidence="2 3" key="1">
    <citation type="journal article" date="2017" name="Curr. Biol.">
        <title>The Evolution of Venom by Co-option of Single-Copy Genes.</title>
        <authorList>
            <person name="Martinson E.O."/>
            <person name="Mrinalini"/>
            <person name="Kelkar Y.D."/>
            <person name="Chang C.H."/>
            <person name="Werren J.H."/>
        </authorList>
    </citation>
    <scope>NUCLEOTIDE SEQUENCE [LARGE SCALE GENOMIC DNA]</scope>
    <source>
        <strain evidence="2 3">Alberta</strain>
        <tissue evidence="2">Whole body</tissue>
    </source>
</reference>
<evidence type="ECO:0000313" key="3">
    <source>
        <dbReference type="Proteomes" id="UP000215335"/>
    </source>
</evidence>
<dbReference type="OrthoDB" id="7701580at2759"/>
<proteinExistence type="predicted"/>
<evidence type="ECO:0000313" key="2">
    <source>
        <dbReference type="EMBL" id="OXU28610.1"/>
    </source>
</evidence>
<dbReference type="AlphaFoldDB" id="A0A232FDL6"/>
<sequence length="157" mass="17975">MTTKTLNKLKAMHVKNPITEAFRIKNRPTLPGGYHQKGKKEEKKNIHKGTSVKNDNGTRNPRERPTRPHTLVVKTAEGNSYTDILRKIKADHNLTILGKSVNKIRKTVAGELLFKLRRIKEVKTQELQEAVKAMLVGKAAIKRLQHQEVFEIKTFTF</sequence>
<comment type="caution">
    <text evidence="2">The sequence shown here is derived from an EMBL/GenBank/DDBJ whole genome shotgun (WGS) entry which is preliminary data.</text>
</comment>
<organism evidence="2 3">
    <name type="scientific">Trichomalopsis sarcophagae</name>
    <dbReference type="NCBI Taxonomy" id="543379"/>
    <lineage>
        <taxon>Eukaryota</taxon>
        <taxon>Metazoa</taxon>
        <taxon>Ecdysozoa</taxon>
        <taxon>Arthropoda</taxon>
        <taxon>Hexapoda</taxon>
        <taxon>Insecta</taxon>
        <taxon>Pterygota</taxon>
        <taxon>Neoptera</taxon>
        <taxon>Endopterygota</taxon>
        <taxon>Hymenoptera</taxon>
        <taxon>Apocrita</taxon>
        <taxon>Proctotrupomorpha</taxon>
        <taxon>Chalcidoidea</taxon>
        <taxon>Pteromalidae</taxon>
        <taxon>Pteromalinae</taxon>
        <taxon>Trichomalopsis</taxon>
    </lineage>
</organism>